<evidence type="ECO:0000259" key="17">
    <source>
        <dbReference type="PROSITE" id="PS51977"/>
    </source>
</evidence>
<dbReference type="SUPFAM" id="SSF47587">
    <property type="entry name" value="Domain of poly(ADP-ribose) polymerase"/>
    <property type="match status" value="1"/>
</dbReference>
<comment type="caution">
    <text evidence="18">The sequence shown here is derived from an EMBL/GenBank/DDBJ whole genome shotgun (WGS) entry which is preliminary data.</text>
</comment>
<evidence type="ECO:0000256" key="6">
    <source>
        <dbReference type="ARBA" id="ARBA00022679"/>
    </source>
</evidence>
<dbReference type="PANTHER" id="PTHR10459">
    <property type="entry name" value="DNA LIGASE"/>
    <property type="match status" value="1"/>
</dbReference>
<dbReference type="SMART" id="SM00513">
    <property type="entry name" value="SAP"/>
    <property type="match status" value="1"/>
</dbReference>
<comment type="function">
    <text evidence="11">Involved in the base excision repair (BER) pathway, by catalyzing the poly(ADP-ribosyl)ation of a limited number of acceptor proteins involved in chromatin architecture and in DNA metabolism. This modification follows DNA damages and appears as an obligatory step in a detection/signaling pathway leading to the reparation of DNA strand breaks.</text>
</comment>
<dbReference type="GO" id="GO:0005730">
    <property type="term" value="C:nucleolus"/>
    <property type="evidence" value="ECO:0007669"/>
    <property type="project" value="TreeGrafter"/>
</dbReference>
<feature type="coiled-coil region" evidence="13">
    <location>
        <begin position="371"/>
        <end position="419"/>
    </location>
</feature>
<evidence type="ECO:0000313" key="19">
    <source>
        <dbReference type="Proteomes" id="UP001153555"/>
    </source>
</evidence>
<dbReference type="PROSITE" id="PS51977">
    <property type="entry name" value="WGR"/>
    <property type="match status" value="1"/>
</dbReference>
<dbReference type="InterPro" id="IPR008893">
    <property type="entry name" value="WGR_domain"/>
</dbReference>
<keyword evidence="8" id="KW-0520">NAD</keyword>
<feature type="domain" description="SAP" evidence="15">
    <location>
        <begin position="60"/>
        <end position="94"/>
    </location>
</feature>
<comment type="catalytic activity">
    <reaction evidence="12">
        <text>NAD(+) + (ADP-D-ribosyl)n-acceptor = nicotinamide + (ADP-D-ribosyl)n+1-acceptor + H(+).</text>
        <dbReference type="EC" id="2.4.2.30"/>
    </reaction>
</comment>
<dbReference type="PROSITE" id="PS51060">
    <property type="entry name" value="PARP_ALPHA_HD"/>
    <property type="match status" value="1"/>
</dbReference>
<evidence type="ECO:0000259" key="15">
    <source>
        <dbReference type="PROSITE" id="PS50800"/>
    </source>
</evidence>
<feature type="region of interest" description="Disordered" evidence="14">
    <location>
        <begin position="29"/>
        <end position="56"/>
    </location>
</feature>
<evidence type="ECO:0000256" key="7">
    <source>
        <dbReference type="ARBA" id="ARBA00022695"/>
    </source>
</evidence>
<evidence type="ECO:0000256" key="4">
    <source>
        <dbReference type="ARBA" id="ARBA00012020"/>
    </source>
</evidence>
<accession>A0A9N7RFX0</accession>
<organism evidence="18 19">
    <name type="scientific">Striga hermonthica</name>
    <name type="common">Purple witchweed</name>
    <name type="synonym">Buchnera hermonthica</name>
    <dbReference type="NCBI Taxonomy" id="68872"/>
    <lineage>
        <taxon>Eukaryota</taxon>
        <taxon>Viridiplantae</taxon>
        <taxon>Streptophyta</taxon>
        <taxon>Embryophyta</taxon>
        <taxon>Tracheophyta</taxon>
        <taxon>Spermatophyta</taxon>
        <taxon>Magnoliopsida</taxon>
        <taxon>eudicotyledons</taxon>
        <taxon>Gunneridae</taxon>
        <taxon>Pentapetalae</taxon>
        <taxon>asterids</taxon>
        <taxon>lamiids</taxon>
        <taxon>Lamiales</taxon>
        <taxon>Orobanchaceae</taxon>
        <taxon>Buchnereae</taxon>
        <taxon>Striga</taxon>
    </lineage>
</organism>
<dbReference type="GO" id="GO:0070212">
    <property type="term" value="P:protein poly-ADP-ribosylation"/>
    <property type="evidence" value="ECO:0007669"/>
    <property type="project" value="TreeGrafter"/>
</dbReference>
<evidence type="ECO:0000313" key="18">
    <source>
        <dbReference type="EMBL" id="CAA0828218.1"/>
    </source>
</evidence>
<keyword evidence="7" id="KW-0548">Nucleotidyltransferase</keyword>
<evidence type="ECO:0000256" key="5">
    <source>
        <dbReference type="ARBA" id="ARBA00022676"/>
    </source>
</evidence>
<evidence type="ECO:0000256" key="8">
    <source>
        <dbReference type="ARBA" id="ARBA00023027"/>
    </source>
</evidence>
<dbReference type="Pfam" id="PF02877">
    <property type="entry name" value="PARP_reg"/>
    <property type="match status" value="1"/>
</dbReference>
<dbReference type="InterPro" id="IPR004102">
    <property type="entry name" value="Poly(ADP-ribose)pol_reg_dom"/>
</dbReference>
<evidence type="ECO:0000259" key="16">
    <source>
        <dbReference type="PROSITE" id="PS51060"/>
    </source>
</evidence>
<dbReference type="CDD" id="cd08002">
    <property type="entry name" value="WGR_PARP3_like"/>
    <property type="match status" value="1"/>
</dbReference>
<keyword evidence="9" id="KW-0539">Nucleus</keyword>
<reference evidence="18" key="1">
    <citation type="submission" date="2019-12" db="EMBL/GenBank/DDBJ databases">
        <authorList>
            <person name="Scholes J."/>
        </authorList>
    </citation>
    <scope>NUCLEOTIDE SEQUENCE</scope>
</reference>
<dbReference type="InterPro" id="IPR003034">
    <property type="entry name" value="SAP_dom"/>
</dbReference>
<keyword evidence="6" id="KW-0808">Transferase</keyword>
<dbReference type="EC" id="2.4.2.30" evidence="4"/>
<dbReference type="SMART" id="SM00773">
    <property type="entry name" value="WGR"/>
    <property type="match status" value="1"/>
</dbReference>
<comment type="similarity">
    <text evidence="10">Belongs to the ARTD/PARP family.</text>
</comment>
<evidence type="ECO:0000256" key="14">
    <source>
        <dbReference type="SAM" id="MobiDB-lite"/>
    </source>
</evidence>
<keyword evidence="19" id="KW-1185">Reference proteome</keyword>
<keyword evidence="5" id="KW-0328">Glycosyltransferase</keyword>
<dbReference type="Gene3D" id="1.10.720.30">
    <property type="entry name" value="SAP domain"/>
    <property type="match status" value="1"/>
</dbReference>
<dbReference type="FunFam" id="2.20.140.10:FF:000001">
    <property type="entry name" value="Poly [ADP-ribose] polymerase"/>
    <property type="match status" value="1"/>
</dbReference>
<keyword evidence="13" id="KW-0175">Coiled coil</keyword>
<comment type="catalytic activity">
    <reaction evidence="1">
        <text>L-aspartyl-[protein] + NAD(+) = 4-O-(ADP-D-ribosyl)-L-aspartyl-[protein] + nicotinamide</text>
        <dbReference type="Rhea" id="RHEA:54424"/>
        <dbReference type="Rhea" id="RHEA-COMP:9867"/>
        <dbReference type="Rhea" id="RHEA-COMP:13832"/>
        <dbReference type="ChEBI" id="CHEBI:17154"/>
        <dbReference type="ChEBI" id="CHEBI:29961"/>
        <dbReference type="ChEBI" id="CHEBI:57540"/>
        <dbReference type="ChEBI" id="CHEBI:138102"/>
    </reaction>
</comment>
<dbReference type="InterPro" id="IPR036930">
    <property type="entry name" value="WGR_dom_sf"/>
</dbReference>
<evidence type="ECO:0000256" key="13">
    <source>
        <dbReference type="SAM" id="Coils"/>
    </source>
</evidence>
<name>A0A9N7RFX0_STRHE</name>
<dbReference type="InterPro" id="IPR050800">
    <property type="entry name" value="ARTD/PARP"/>
</dbReference>
<dbReference type="PANTHER" id="PTHR10459:SF60">
    <property type="entry name" value="POLY [ADP-RIBOSE] POLYMERASE 2"/>
    <property type="match status" value="1"/>
</dbReference>
<dbReference type="GO" id="GO:0016779">
    <property type="term" value="F:nucleotidyltransferase activity"/>
    <property type="evidence" value="ECO:0007669"/>
    <property type="project" value="UniProtKB-KW"/>
</dbReference>
<dbReference type="Gene3D" id="2.20.140.10">
    <property type="entry name" value="WGR domain"/>
    <property type="match status" value="1"/>
</dbReference>
<protein>
    <recommendedName>
        <fullName evidence="4">NAD(+) ADP-ribosyltransferase</fullName>
        <ecNumber evidence="4">2.4.2.30</ecNumber>
    </recommendedName>
</protein>
<dbReference type="Pfam" id="PF05406">
    <property type="entry name" value="WGR"/>
    <property type="match status" value="1"/>
</dbReference>
<evidence type="ECO:0000256" key="3">
    <source>
        <dbReference type="ARBA" id="ARBA00004123"/>
    </source>
</evidence>
<dbReference type="Pfam" id="PF02037">
    <property type="entry name" value="SAP"/>
    <property type="match status" value="1"/>
</dbReference>
<evidence type="ECO:0000256" key="12">
    <source>
        <dbReference type="ARBA" id="ARBA00033987"/>
    </source>
</evidence>
<dbReference type="GO" id="GO:0006302">
    <property type="term" value="P:double-strand break repair"/>
    <property type="evidence" value="ECO:0007669"/>
    <property type="project" value="TreeGrafter"/>
</dbReference>
<dbReference type="InterPro" id="IPR036616">
    <property type="entry name" value="Poly(ADP-ribose)pol_reg_dom_sf"/>
</dbReference>
<evidence type="ECO:0000256" key="1">
    <source>
        <dbReference type="ARBA" id="ARBA00000438"/>
    </source>
</evidence>
<dbReference type="SUPFAM" id="SSF142921">
    <property type="entry name" value="WGR domain-like"/>
    <property type="match status" value="1"/>
</dbReference>
<dbReference type="Proteomes" id="UP001153555">
    <property type="component" value="Unassembled WGS sequence"/>
</dbReference>
<comment type="subcellular location">
    <subcellularLocation>
        <location evidence="3">Nucleus</location>
    </subcellularLocation>
</comment>
<feature type="domain" description="WGR" evidence="17">
    <location>
        <begin position="132"/>
        <end position="229"/>
    </location>
</feature>
<dbReference type="GO" id="GO:1990404">
    <property type="term" value="F:NAD+-protein mono-ADP-ribosyltransferase activity"/>
    <property type="evidence" value="ECO:0007669"/>
    <property type="project" value="TreeGrafter"/>
</dbReference>
<evidence type="ECO:0000256" key="10">
    <source>
        <dbReference type="ARBA" id="ARBA00024347"/>
    </source>
</evidence>
<gene>
    <name evidence="18" type="ORF">SHERM_23913</name>
</gene>
<sequence length="427" mass="48651">MKTEGKIGKQGVSAAGSKKELLERLCAGGANDLSNNGEDDSKDGNASSHALQKVKTIDDMRGMSIKQLREEASARGRSAVGTKKELLERLCADNDDVSNDNDPEEKKEKLVTATKKGSAVLDKCLPDHIKTQYHVLQVGDDIYDAMLNQTNVGANNNKFFVIQALESDDGGKFMVYFRWGRVGVKGQDKLVGPYTSQQAAISEFEKKFFDKTKNRWTDRKEFVSHPRCYTWLEMDYSETQNDRAVKSKPESTTRLEPKETKLEARTADFISLICNMSMMTQQMMEIGYNAEKLPLGKLSKSTILKGYDVLKRIADVIAKADRKTLEQLSGEFYTVIPHDFGFKKTIDVERHARDFMEAAKKLQLFFIGLQREEQPTRAETLRKEIANMEEELKVKTELINKQERLIQGWRMELKDQLEKHNIELERV</sequence>
<dbReference type="PROSITE" id="PS50800">
    <property type="entry name" value="SAP"/>
    <property type="match status" value="1"/>
</dbReference>
<feature type="domain" description="PARP alpha-helical" evidence="16">
    <location>
        <begin position="259"/>
        <end position="383"/>
    </location>
</feature>
<dbReference type="OrthoDB" id="2017365at2759"/>
<comment type="catalytic activity">
    <reaction evidence="2">
        <text>L-glutamyl-[protein] + NAD(+) = 5-O-(ADP-D-ribosyl)-L-glutamyl-[protein] + nicotinamide</text>
        <dbReference type="Rhea" id="RHEA:58224"/>
        <dbReference type="Rhea" id="RHEA-COMP:10208"/>
        <dbReference type="Rhea" id="RHEA-COMP:15089"/>
        <dbReference type="ChEBI" id="CHEBI:17154"/>
        <dbReference type="ChEBI" id="CHEBI:29973"/>
        <dbReference type="ChEBI" id="CHEBI:57540"/>
        <dbReference type="ChEBI" id="CHEBI:142540"/>
    </reaction>
</comment>
<dbReference type="GO" id="GO:0003950">
    <property type="term" value="F:NAD+ poly-ADP-ribosyltransferase activity"/>
    <property type="evidence" value="ECO:0007669"/>
    <property type="project" value="UniProtKB-EC"/>
</dbReference>
<evidence type="ECO:0000256" key="9">
    <source>
        <dbReference type="ARBA" id="ARBA00023242"/>
    </source>
</evidence>
<evidence type="ECO:0000256" key="2">
    <source>
        <dbReference type="ARBA" id="ARBA00000459"/>
    </source>
</evidence>
<dbReference type="InterPro" id="IPR036361">
    <property type="entry name" value="SAP_dom_sf"/>
</dbReference>
<dbReference type="AlphaFoldDB" id="A0A9N7RFX0"/>
<proteinExistence type="inferred from homology"/>
<dbReference type="Gene3D" id="1.20.142.10">
    <property type="entry name" value="Poly(ADP-ribose) polymerase, regulatory domain"/>
    <property type="match status" value="1"/>
</dbReference>
<dbReference type="EMBL" id="CACSLK010027752">
    <property type="protein sequence ID" value="CAA0828218.1"/>
    <property type="molecule type" value="Genomic_DNA"/>
</dbReference>
<evidence type="ECO:0000256" key="11">
    <source>
        <dbReference type="ARBA" id="ARBA00024945"/>
    </source>
</evidence>